<dbReference type="SUPFAM" id="SSF46785">
    <property type="entry name" value="Winged helix' DNA-binding domain"/>
    <property type="match status" value="1"/>
</dbReference>
<dbReference type="Gene3D" id="1.10.10.10">
    <property type="entry name" value="Winged helix-like DNA-binding domain superfamily/Winged helix DNA-binding domain"/>
    <property type="match status" value="1"/>
</dbReference>
<dbReference type="RefSeq" id="WP_239672282.1">
    <property type="nucleotide sequence ID" value="NZ_CP049742.1"/>
</dbReference>
<proteinExistence type="predicted"/>
<dbReference type="EMBL" id="CP049742">
    <property type="protein sequence ID" value="QPC47611.1"/>
    <property type="molecule type" value="Genomic_DNA"/>
</dbReference>
<dbReference type="Pfam" id="PF00392">
    <property type="entry name" value="GntR"/>
    <property type="match status" value="1"/>
</dbReference>
<dbReference type="Proteomes" id="UP000593626">
    <property type="component" value="Chromosome"/>
</dbReference>
<evidence type="ECO:0000256" key="1">
    <source>
        <dbReference type="ARBA" id="ARBA00023015"/>
    </source>
</evidence>
<evidence type="ECO:0000259" key="4">
    <source>
        <dbReference type="PROSITE" id="PS50949"/>
    </source>
</evidence>
<keyword evidence="2" id="KW-0238">DNA-binding</keyword>
<dbReference type="InterPro" id="IPR000524">
    <property type="entry name" value="Tscrpt_reg_HTH_GntR"/>
</dbReference>
<name>A0A7S8CCS6_9BACI</name>
<organism evidence="5 6">
    <name type="scientific">Mangrovibacillus cuniculi</name>
    <dbReference type="NCBI Taxonomy" id="2593652"/>
    <lineage>
        <taxon>Bacteria</taxon>
        <taxon>Bacillati</taxon>
        <taxon>Bacillota</taxon>
        <taxon>Bacilli</taxon>
        <taxon>Bacillales</taxon>
        <taxon>Bacillaceae</taxon>
        <taxon>Mangrovibacillus</taxon>
    </lineage>
</organism>
<evidence type="ECO:0000313" key="5">
    <source>
        <dbReference type="EMBL" id="QPC47611.1"/>
    </source>
</evidence>
<evidence type="ECO:0000256" key="2">
    <source>
        <dbReference type="ARBA" id="ARBA00023125"/>
    </source>
</evidence>
<protein>
    <submittedName>
        <fullName evidence="5">GntR family transcriptional regulator</fullName>
    </submittedName>
</protein>
<dbReference type="PANTHER" id="PTHR38445:SF10">
    <property type="entry name" value="GNTR-FAMILY TRANSCRIPTIONAL REGULATOR"/>
    <property type="match status" value="1"/>
</dbReference>
<dbReference type="GO" id="GO:0003677">
    <property type="term" value="F:DNA binding"/>
    <property type="evidence" value="ECO:0007669"/>
    <property type="project" value="UniProtKB-KW"/>
</dbReference>
<dbReference type="PROSITE" id="PS50949">
    <property type="entry name" value="HTH_GNTR"/>
    <property type="match status" value="1"/>
</dbReference>
<gene>
    <name evidence="5" type="ORF">G8O30_11930</name>
</gene>
<sequence length="123" mass="13996">MQFDESKPIFQQVYDYIVEIILREDLSEESQVPSTTQFATNFQINPATAGKGINQLVDQGILYKKRGVGMFVAPGAVELLKQQRKEKFYQDYVEPLVVEASRLGINKEQLVQLVKEGAWKNEG</sequence>
<keyword evidence="3" id="KW-0804">Transcription</keyword>
<dbReference type="InterPro" id="IPR036388">
    <property type="entry name" value="WH-like_DNA-bd_sf"/>
</dbReference>
<evidence type="ECO:0000256" key="3">
    <source>
        <dbReference type="ARBA" id="ARBA00023163"/>
    </source>
</evidence>
<dbReference type="KEGG" id="mcui:G8O30_11930"/>
<keyword evidence="1" id="KW-0805">Transcription regulation</keyword>
<keyword evidence="6" id="KW-1185">Reference proteome</keyword>
<dbReference type="SMART" id="SM00345">
    <property type="entry name" value="HTH_GNTR"/>
    <property type="match status" value="1"/>
</dbReference>
<dbReference type="InterPro" id="IPR036390">
    <property type="entry name" value="WH_DNA-bd_sf"/>
</dbReference>
<dbReference type="AlphaFoldDB" id="A0A7S8CCS6"/>
<dbReference type="GO" id="GO:0003700">
    <property type="term" value="F:DNA-binding transcription factor activity"/>
    <property type="evidence" value="ECO:0007669"/>
    <property type="project" value="InterPro"/>
</dbReference>
<reference evidence="5 6" key="1">
    <citation type="submission" date="2019-07" db="EMBL/GenBank/DDBJ databases">
        <title>Genome sequence of 2 isolates from Red Sea Mangroves.</title>
        <authorList>
            <person name="Sefrji F."/>
            <person name="Michoud G."/>
            <person name="Merlino G."/>
            <person name="Daffonchio D."/>
        </authorList>
    </citation>
    <scope>NUCLEOTIDE SEQUENCE [LARGE SCALE GENOMIC DNA]</scope>
    <source>
        <strain evidence="5 6">R1DC41</strain>
    </source>
</reference>
<accession>A0A7S8CCS6</accession>
<evidence type="ECO:0000313" key="6">
    <source>
        <dbReference type="Proteomes" id="UP000593626"/>
    </source>
</evidence>
<dbReference type="PANTHER" id="PTHR38445">
    <property type="entry name" value="HTH-TYPE TRANSCRIPTIONAL REPRESSOR YTRA"/>
    <property type="match status" value="1"/>
</dbReference>
<dbReference type="CDD" id="cd07377">
    <property type="entry name" value="WHTH_GntR"/>
    <property type="match status" value="1"/>
</dbReference>
<feature type="domain" description="HTH gntR-type" evidence="4">
    <location>
        <begin position="7"/>
        <end position="75"/>
    </location>
</feature>